<feature type="transmembrane region" description="Helical" evidence="6">
    <location>
        <begin position="98"/>
        <end position="117"/>
    </location>
</feature>
<evidence type="ECO:0000256" key="6">
    <source>
        <dbReference type="SAM" id="Phobius"/>
    </source>
</evidence>
<feature type="transmembrane region" description="Helical" evidence="6">
    <location>
        <begin position="322"/>
        <end position="346"/>
    </location>
</feature>
<keyword evidence="3 6" id="KW-0812">Transmembrane</keyword>
<organism evidence="7 8">
    <name type="scientific">Ferruginivarius sediminum</name>
    <dbReference type="NCBI Taxonomy" id="2661937"/>
    <lineage>
        <taxon>Bacteria</taxon>
        <taxon>Pseudomonadati</taxon>
        <taxon>Pseudomonadota</taxon>
        <taxon>Alphaproteobacteria</taxon>
        <taxon>Rhodospirillales</taxon>
        <taxon>Rhodospirillaceae</taxon>
        <taxon>Ferruginivarius</taxon>
    </lineage>
</organism>
<dbReference type="PANTHER" id="PTHR30482">
    <property type="entry name" value="HIGH-AFFINITY BRANCHED-CHAIN AMINO ACID TRANSPORT SYSTEM PERMEASE"/>
    <property type="match status" value="1"/>
</dbReference>
<comment type="caution">
    <text evidence="7">The sequence shown here is derived from an EMBL/GenBank/DDBJ whole genome shotgun (WGS) entry which is preliminary data.</text>
</comment>
<feature type="transmembrane region" description="Helical" evidence="6">
    <location>
        <begin position="75"/>
        <end position="92"/>
    </location>
</feature>
<dbReference type="GO" id="GO:0015658">
    <property type="term" value="F:branched-chain amino acid transmembrane transporter activity"/>
    <property type="evidence" value="ECO:0007669"/>
    <property type="project" value="InterPro"/>
</dbReference>
<feature type="transmembrane region" description="Helical" evidence="6">
    <location>
        <begin position="43"/>
        <end position="63"/>
    </location>
</feature>
<evidence type="ECO:0000313" key="8">
    <source>
        <dbReference type="Proteomes" id="UP000253941"/>
    </source>
</evidence>
<feature type="transmembrane region" description="Helical" evidence="6">
    <location>
        <begin position="178"/>
        <end position="196"/>
    </location>
</feature>
<evidence type="ECO:0000256" key="3">
    <source>
        <dbReference type="ARBA" id="ARBA00022692"/>
    </source>
</evidence>
<dbReference type="EMBL" id="QPMH01000003">
    <property type="protein sequence ID" value="RDD63108.1"/>
    <property type="molecule type" value="Genomic_DNA"/>
</dbReference>
<keyword evidence="4 6" id="KW-1133">Transmembrane helix</keyword>
<proteinExistence type="predicted"/>
<feature type="transmembrane region" description="Helical" evidence="6">
    <location>
        <begin position="229"/>
        <end position="251"/>
    </location>
</feature>
<feature type="transmembrane region" description="Helical" evidence="6">
    <location>
        <begin position="288"/>
        <end position="310"/>
    </location>
</feature>
<evidence type="ECO:0000256" key="5">
    <source>
        <dbReference type="ARBA" id="ARBA00023136"/>
    </source>
</evidence>
<evidence type="ECO:0000313" key="7">
    <source>
        <dbReference type="EMBL" id="RDD63108.1"/>
    </source>
</evidence>
<comment type="subcellular location">
    <subcellularLocation>
        <location evidence="1">Cell membrane</location>
        <topology evidence="1">Multi-pass membrane protein</topology>
    </subcellularLocation>
</comment>
<keyword evidence="8" id="KW-1185">Reference proteome</keyword>
<feature type="transmembrane region" description="Helical" evidence="6">
    <location>
        <begin position="358"/>
        <end position="374"/>
    </location>
</feature>
<reference evidence="7 8" key="1">
    <citation type="submission" date="2018-07" db="EMBL/GenBank/DDBJ databases">
        <title>Venubactetium sediminum gen. nov., sp. nov., isolated from a marine solar saltern.</title>
        <authorList>
            <person name="Wang S."/>
        </authorList>
    </citation>
    <scope>NUCLEOTIDE SEQUENCE [LARGE SCALE GENOMIC DNA]</scope>
    <source>
        <strain evidence="7 8">WD2A32</strain>
    </source>
</reference>
<feature type="transmembrane region" description="Helical" evidence="6">
    <location>
        <begin position="124"/>
        <end position="143"/>
    </location>
</feature>
<keyword evidence="2" id="KW-1003">Cell membrane</keyword>
<evidence type="ECO:0000256" key="4">
    <source>
        <dbReference type="ARBA" id="ARBA00022989"/>
    </source>
</evidence>
<sequence>MENTQPATAGRQDPTALPIGILAIAGMTVFAAVFLMAESEAAVGGLLAFAAVAVLGAGKLGLLERVRAAFRDHELTMHTAIVIGALAIAWVFREDHFALLMLTMAMLYLTACLGLNVQLGYTGILNFAGSSFLGVGCYTAAVLTQHTAIPPLVILPLGGLMATIVGSVLILPVLRTRGHYAAVVTIAFAVLFKTFLEVNDSLGGPQGLAVGEMTLFGWGFNSNIEIGDFYASFYMNYFLLALVITILAFALTRRIERSWVGLNMDAVRIDELAASCFGINLARWKITAFMLGNFMIGTAGALLGMILGFIAPTNFTFADSLILLSIVLLGGMGSVWGIALASAIIVMLPEKLQLIQEYRFLLFAALVILVLRFRPNGLLPRADRIYFPGWRPR</sequence>
<gene>
    <name evidence="7" type="ORF">DRB17_04880</name>
</gene>
<dbReference type="CDD" id="cd06581">
    <property type="entry name" value="TM_PBP1_LivM_like"/>
    <property type="match status" value="1"/>
</dbReference>
<dbReference type="InterPro" id="IPR043428">
    <property type="entry name" value="LivM-like"/>
</dbReference>
<evidence type="ECO:0000256" key="1">
    <source>
        <dbReference type="ARBA" id="ARBA00004651"/>
    </source>
</evidence>
<feature type="transmembrane region" description="Helical" evidence="6">
    <location>
        <begin position="149"/>
        <end position="171"/>
    </location>
</feature>
<evidence type="ECO:0000256" key="2">
    <source>
        <dbReference type="ARBA" id="ARBA00022475"/>
    </source>
</evidence>
<accession>A0A369TCU7</accession>
<dbReference type="PANTHER" id="PTHR30482:SF20">
    <property type="entry name" value="HIGH-AFFINITY BRANCHED-CHAIN AMINO ACID TRANSPORT SYSTEM PERMEASE PROTEIN LIVM"/>
    <property type="match status" value="1"/>
</dbReference>
<dbReference type="Proteomes" id="UP000253941">
    <property type="component" value="Unassembled WGS sequence"/>
</dbReference>
<feature type="transmembrane region" description="Helical" evidence="6">
    <location>
        <begin position="16"/>
        <end position="37"/>
    </location>
</feature>
<dbReference type="GO" id="GO:0005886">
    <property type="term" value="C:plasma membrane"/>
    <property type="evidence" value="ECO:0007669"/>
    <property type="project" value="UniProtKB-SubCell"/>
</dbReference>
<dbReference type="AlphaFoldDB" id="A0A369TCU7"/>
<name>A0A369TCU7_9PROT</name>
<keyword evidence="5 6" id="KW-0472">Membrane</keyword>
<dbReference type="Pfam" id="PF02653">
    <property type="entry name" value="BPD_transp_2"/>
    <property type="match status" value="1"/>
</dbReference>
<dbReference type="InterPro" id="IPR001851">
    <property type="entry name" value="ABC_transp_permease"/>
</dbReference>
<protein>
    <submittedName>
        <fullName evidence="7">Branched-chain amino acid ABC transporter permease</fullName>
    </submittedName>
</protein>